<dbReference type="PANTHER" id="PTHR34047">
    <property type="entry name" value="NUCLEAR INTRON MATURASE 1, MITOCHONDRIAL-RELATED"/>
    <property type="match status" value="1"/>
</dbReference>
<dbReference type="InterPro" id="IPR049030">
    <property type="entry name" value="AI2M-like_HNH"/>
</dbReference>
<dbReference type="Pfam" id="PF00078">
    <property type="entry name" value="RVT_1"/>
    <property type="match status" value="1"/>
</dbReference>
<protein>
    <submittedName>
        <fullName evidence="2">Maturase</fullName>
    </submittedName>
</protein>
<dbReference type="CDD" id="cd01651">
    <property type="entry name" value="RT_G2_intron"/>
    <property type="match status" value="1"/>
</dbReference>
<comment type="caution">
    <text evidence="2">The sequence shown here is derived from an EMBL/GenBank/DDBJ whole genome shotgun (WGS) entry which is preliminary data.</text>
</comment>
<reference evidence="3" key="1">
    <citation type="submission" date="2018-12" db="EMBL/GenBank/DDBJ databases">
        <title>Tengunoibacter tsumagoiensis gen. nov., sp. nov., Dictyobacter kobayashii sp. nov., D. alpinus sp. nov., and D. joshuensis sp. nov. and description of Dictyobacteraceae fam. nov. within the order Ktedonobacterales isolated from Tengu-no-mugimeshi.</title>
        <authorList>
            <person name="Wang C.M."/>
            <person name="Zheng Y."/>
            <person name="Sakai Y."/>
            <person name="Toyoda A."/>
            <person name="Minakuchi Y."/>
            <person name="Abe K."/>
            <person name="Yokota A."/>
            <person name="Yabe S."/>
        </authorList>
    </citation>
    <scope>NUCLEOTIDE SEQUENCE [LARGE SCALE GENOMIC DNA]</scope>
    <source>
        <strain evidence="3">Uno11</strain>
    </source>
</reference>
<proteinExistence type="predicted"/>
<dbReference type="EMBL" id="BIFS01000001">
    <property type="protein sequence ID" value="GCE16692.1"/>
    <property type="molecule type" value="Genomic_DNA"/>
</dbReference>
<dbReference type="GO" id="GO:0006397">
    <property type="term" value="P:mRNA processing"/>
    <property type="evidence" value="ECO:0007669"/>
    <property type="project" value="InterPro"/>
</dbReference>
<dbReference type="Pfam" id="PF21368">
    <property type="entry name" value="AI2M-like_HNH"/>
    <property type="match status" value="1"/>
</dbReference>
<dbReference type="InterPro" id="IPR051083">
    <property type="entry name" value="GrpII_Intron_Splice-Mob/Def"/>
</dbReference>
<dbReference type="SUPFAM" id="SSF56672">
    <property type="entry name" value="DNA/RNA polymerases"/>
    <property type="match status" value="1"/>
</dbReference>
<dbReference type="AlphaFoldDB" id="A0A402AC60"/>
<accession>A0A402AC60</accession>
<dbReference type="PANTHER" id="PTHR34047:SF8">
    <property type="entry name" value="PROTEIN YKFC"/>
    <property type="match status" value="1"/>
</dbReference>
<organism evidence="2 3">
    <name type="scientific">Dictyobacter kobayashii</name>
    <dbReference type="NCBI Taxonomy" id="2014872"/>
    <lineage>
        <taxon>Bacteria</taxon>
        <taxon>Bacillati</taxon>
        <taxon>Chloroflexota</taxon>
        <taxon>Ktedonobacteria</taxon>
        <taxon>Ktedonobacterales</taxon>
        <taxon>Dictyobacteraceae</taxon>
        <taxon>Dictyobacter</taxon>
    </lineage>
</organism>
<evidence type="ECO:0000313" key="3">
    <source>
        <dbReference type="Proteomes" id="UP000287188"/>
    </source>
</evidence>
<dbReference type="Pfam" id="PF01348">
    <property type="entry name" value="Intron_maturas2"/>
    <property type="match status" value="1"/>
</dbReference>
<dbReference type="PROSITE" id="PS50878">
    <property type="entry name" value="RT_POL"/>
    <property type="match status" value="1"/>
</dbReference>
<gene>
    <name evidence="2" type="ORF">KDK_04920</name>
</gene>
<dbReference type="InterPro" id="IPR024937">
    <property type="entry name" value="Domain_X"/>
</dbReference>
<dbReference type="Proteomes" id="UP000287188">
    <property type="component" value="Unassembled WGS sequence"/>
</dbReference>
<sequence>MAQKPEVQFDKLFQKLYNVELWLLAYQQIAPKPGNMTTGVDGKTIDKAGLKLITEMIADLKASRYLPCPARRVYIPKANGRLRPLGIPSFRDKLLETVLKLILEAIYEPSFSNCSHGFRPERSCHTAFEQIKREMTGTRWWVEGDIKGFFDHVNHEMLLRILSKRITDKRFLHLIGQFLKAGYVEDWKHHQTYTGVPQGGNLSPLLANVYLNELDQAMHAKIAAFNKGKARKTSKEYRRASGRVERAKKQARQNGNWTEYKALRKQMLSIPSGELQDPEYRRLFYTRYADDFLVAVIGTKTEAIELKAWLEQYLREELQLELSAEKTLITHARKRVRFLGYDIIRWKGQRIVRTQTKRGPITRRSGAYQPRLLMPQDKISAFAKTYGDTRNWHGKHRNHLLNLSELEILLIYNAEVRGFLGYYSLADNLTKEAHKILWLTTGSFFRTIAGKRQSTVKQVARSIKRGPGRYVMTIHPEGKPIKEYELLSSTRQLKKGVINYHQPDLKPNVLKYKSRTELGKRLLAQRCEWCGTREGMMEVHHVRKLGNLTGKAAWERQMIQRRRKTMVLCEQCHDELHAGKLVASKRMHRENGRASYAERCTVGSEGRAVKPTVAIQ</sequence>
<dbReference type="InterPro" id="IPR043502">
    <property type="entry name" value="DNA/RNA_pol_sf"/>
</dbReference>
<dbReference type="InterPro" id="IPR000477">
    <property type="entry name" value="RT_dom"/>
</dbReference>
<evidence type="ECO:0000313" key="2">
    <source>
        <dbReference type="EMBL" id="GCE16692.1"/>
    </source>
</evidence>
<keyword evidence="3" id="KW-1185">Reference proteome</keyword>
<feature type="domain" description="Reverse transcriptase" evidence="1">
    <location>
        <begin position="56"/>
        <end position="343"/>
    </location>
</feature>
<name>A0A402AC60_9CHLR</name>
<evidence type="ECO:0000259" key="1">
    <source>
        <dbReference type="PROSITE" id="PS50878"/>
    </source>
</evidence>